<reference evidence="2 3" key="1">
    <citation type="submission" date="2014-05" db="EMBL/GenBank/DDBJ databases">
        <title>Draft genome sequence of a rare smut relative, Tilletiaria anomala UBC 951.</title>
        <authorList>
            <consortium name="DOE Joint Genome Institute"/>
            <person name="Toome M."/>
            <person name="Kuo A."/>
            <person name="Henrissat B."/>
            <person name="Lipzen A."/>
            <person name="Tritt A."/>
            <person name="Yoshinaga Y."/>
            <person name="Zane M."/>
            <person name="Barry K."/>
            <person name="Grigoriev I.V."/>
            <person name="Spatafora J.W."/>
            <person name="Aimea M.C."/>
        </authorList>
    </citation>
    <scope>NUCLEOTIDE SEQUENCE [LARGE SCALE GENOMIC DNA]</scope>
    <source>
        <strain evidence="2 3">UBC 951</strain>
    </source>
</reference>
<organism evidence="2 3">
    <name type="scientific">Tilletiaria anomala (strain ATCC 24038 / CBS 436.72 / UBC 951)</name>
    <dbReference type="NCBI Taxonomy" id="1037660"/>
    <lineage>
        <taxon>Eukaryota</taxon>
        <taxon>Fungi</taxon>
        <taxon>Dikarya</taxon>
        <taxon>Basidiomycota</taxon>
        <taxon>Ustilaginomycotina</taxon>
        <taxon>Exobasidiomycetes</taxon>
        <taxon>Georgefischeriales</taxon>
        <taxon>Tilletiariaceae</taxon>
        <taxon>Tilletiaria</taxon>
    </lineage>
</organism>
<proteinExistence type="predicted"/>
<dbReference type="PANTHER" id="PTHR34818">
    <property type="entry name" value="PROTEIN BLI-3"/>
    <property type="match status" value="1"/>
</dbReference>
<dbReference type="AlphaFoldDB" id="A0A066VAB9"/>
<gene>
    <name evidence="2" type="ORF">K437DRAFT_23703</name>
</gene>
<dbReference type="SUPFAM" id="SSF50475">
    <property type="entry name" value="FMN-binding split barrel"/>
    <property type="match status" value="1"/>
</dbReference>
<dbReference type="Proteomes" id="UP000027361">
    <property type="component" value="Unassembled WGS sequence"/>
</dbReference>
<feature type="domain" description="General stress protein FMN-binding split barrel" evidence="1">
    <location>
        <begin position="1"/>
        <end position="104"/>
    </location>
</feature>
<dbReference type="PANTHER" id="PTHR34818:SF1">
    <property type="entry name" value="PROTEIN BLI-3"/>
    <property type="match status" value="1"/>
</dbReference>
<comment type="caution">
    <text evidence="2">The sequence shown here is derived from an EMBL/GenBank/DDBJ whole genome shotgun (WGS) entry which is preliminary data.</text>
</comment>
<dbReference type="Pfam" id="PF16242">
    <property type="entry name" value="Pyrid_ox_like"/>
    <property type="match status" value="1"/>
</dbReference>
<dbReference type="Gene3D" id="2.30.110.10">
    <property type="entry name" value="Electron Transport, Fmn-binding Protein, Chain A"/>
    <property type="match status" value="1"/>
</dbReference>
<keyword evidence="3" id="KW-1185">Reference proteome</keyword>
<dbReference type="InterPro" id="IPR038725">
    <property type="entry name" value="YdaG_split_barrel_FMN-bd"/>
</dbReference>
<dbReference type="GeneID" id="25262944"/>
<dbReference type="OrthoDB" id="434253at2759"/>
<name>A0A066VAB9_TILAU</name>
<dbReference type="RefSeq" id="XP_013240691.1">
    <property type="nucleotide sequence ID" value="XM_013385237.1"/>
</dbReference>
<evidence type="ECO:0000313" key="3">
    <source>
        <dbReference type="Proteomes" id="UP000027361"/>
    </source>
</evidence>
<dbReference type="EMBL" id="JMSN01000119">
    <property type="protein sequence ID" value="KDN38386.1"/>
    <property type="molecule type" value="Genomic_DNA"/>
</dbReference>
<evidence type="ECO:0000259" key="1">
    <source>
        <dbReference type="Pfam" id="PF16242"/>
    </source>
</evidence>
<protein>
    <recommendedName>
        <fullName evidence="1">General stress protein FMN-binding split barrel domain-containing protein</fullName>
    </recommendedName>
</protein>
<sequence>MLSIRTPDCKLASRPIAPATTEGLIFSHYLNTKSGKVDDVNRDPHVNINFYDPKPTDWVSISGDAKINKDPAKIKHWSDKLKSWFDSRGSPYTGSHDDPRVAMLDTCPPKFDTRRLTAKSKPLLTWTRRPSLLRSPHLARSSSSTRTTGVGYRRSTAPQGYALIAFNTIIMLVRWADQACRRCRWYLKLQHETGMTFMLLPIVIIFPSPYAIRKNETPNQRRMQLQNFCSTLDLERVRLSSAKSSHIISPSFPCLIYPRV</sequence>
<dbReference type="InterPro" id="IPR052917">
    <property type="entry name" value="Stress-Dev_Protein"/>
</dbReference>
<dbReference type="HOGENOM" id="CLU_1070332_0_0_1"/>
<dbReference type="InterPro" id="IPR012349">
    <property type="entry name" value="Split_barrel_FMN-bd"/>
</dbReference>
<dbReference type="InParanoid" id="A0A066VAB9"/>
<accession>A0A066VAB9</accession>
<dbReference type="STRING" id="1037660.A0A066VAB9"/>
<evidence type="ECO:0000313" key="2">
    <source>
        <dbReference type="EMBL" id="KDN38386.1"/>
    </source>
</evidence>